<dbReference type="Proteomes" id="UP000199017">
    <property type="component" value="Unassembled WGS sequence"/>
</dbReference>
<dbReference type="PANTHER" id="PTHR12558:SF13">
    <property type="entry name" value="CELL DIVISION CYCLE PROTEIN 27 HOMOLOG"/>
    <property type="match status" value="1"/>
</dbReference>
<dbReference type="AlphaFoldDB" id="A0A1G8JIW7"/>
<dbReference type="Pfam" id="PF13181">
    <property type="entry name" value="TPR_8"/>
    <property type="match status" value="1"/>
</dbReference>
<dbReference type="SUPFAM" id="SSF48452">
    <property type="entry name" value="TPR-like"/>
    <property type="match status" value="1"/>
</dbReference>
<dbReference type="EMBL" id="FNDU01000006">
    <property type="protein sequence ID" value="SDI30957.1"/>
    <property type="molecule type" value="Genomic_DNA"/>
</dbReference>
<dbReference type="SMART" id="SM00028">
    <property type="entry name" value="TPR"/>
    <property type="match status" value="2"/>
</dbReference>
<reference evidence="2 3" key="1">
    <citation type="submission" date="2016-10" db="EMBL/GenBank/DDBJ databases">
        <authorList>
            <person name="de Groot N.N."/>
        </authorList>
    </citation>
    <scope>NUCLEOTIDE SEQUENCE [LARGE SCALE GENOMIC DNA]</scope>
    <source>
        <strain evidence="3">P4B,CCM 7963,CECT 7998,DSM 25260,IBRC-M 10614,KCTC 13821</strain>
    </source>
</reference>
<dbReference type="PROSITE" id="PS50005">
    <property type="entry name" value="TPR"/>
    <property type="match status" value="2"/>
</dbReference>
<accession>A0A1G8JIW7</accession>
<dbReference type="STRING" id="930129.SAMN05216352_106210"/>
<gene>
    <name evidence="2" type="ORF">SAMN05216352_106210</name>
</gene>
<feature type="repeat" description="TPR" evidence="1">
    <location>
        <begin position="55"/>
        <end position="88"/>
    </location>
</feature>
<evidence type="ECO:0000256" key="1">
    <source>
        <dbReference type="PROSITE-ProRule" id="PRU00339"/>
    </source>
</evidence>
<dbReference type="Gene3D" id="1.25.40.10">
    <property type="entry name" value="Tetratricopeptide repeat domain"/>
    <property type="match status" value="1"/>
</dbReference>
<feature type="repeat" description="TPR" evidence="1">
    <location>
        <begin position="21"/>
        <end position="54"/>
    </location>
</feature>
<sequence length="118" mass="14144">MYHIDLLQRKLDQLIKESNNPVLYNEIGVLLYQLNDWNNAEMYLQKACQLDSSDEDVLYNYAEILYKQSQWEKSISMYNAYLEIQPHDIEVMQKAGNSYYLIGDYEKAQKMYEPLKRD</sequence>
<dbReference type="InterPro" id="IPR019734">
    <property type="entry name" value="TPR_rpt"/>
</dbReference>
<keyword evidence="3" id="KW-1185">Reference proteome</keyword>
<organism evidence="2 3">
    <name type="scientific">Alteribacillus bidgolensis</name>
    <dbReference type="NCBI Taxonomy" id="930129"/>
    <lineage>
        <taxon>Bacteria</taxon>
        <taxon>Bacillati</taxon>
        <taxon>Bacillota</taxon>
        <taxon>Bacilli</taxon>
        <taxon>Bacillales</taxon>
        <taxon>Bacillaceae</taxon>
        <taxon>Alteribacillus</taxon>
    </lineage>
</organism>
<proteinExistence type="predicted"/>
<dbReference type="PANTHER" id="PTHR12558">
    <property type="entry name" value="CELL DIVISION CYCLE 16,23,27"/>
    <property type="match status" value="1"/>
</dbReference>
<protein>
    <submittedName>
        <fullName evidence="2">Anaphase-promoting complex subunit 6</fullName>
    </submittedName>
</protein>
<evidence type="ECO:0000313" key="2">
    <source>
        <dbReference type="EMBL" id="SDI30957.1"/>
    </source>
</evidence>
<evidence type="ECO:0000313" key="3">
    <source>
        <dbReference type="Proteomes" id="UP000199017"/>
    </source>
</evidence>
<keyword evidence="1" id="KW-0802">TPR repeat</keyword>
<name>A0A1G8JIW7_9BACI</name>
<dbReference type="InterPro" id="IPR011990">
    <property type="entry name" value="TPR-like_helical_dom_sf"/>
</dbReference>
<dbReference type="RefSeq" id="WP_091585192.1">
    <property type="nucleotide sequence ID" value="NZ_FNDU01000006.1"/>
</dbReference>
<dbReference type="Pfam" id="PF13424">
    <property type="entry name" value="TPR_12"/>
    <property type="match status" value="1"/>
</dbReference>